<evidence type="ECO:0008006" key="4">
    <source>
        <dbReference type="Google" id="ProtNLM"/>
    </source>
</evidence>
<proteinExistence type="predicted"/>
<name>A0A327YBM7_9BACL</name>
<comment type="caution">
    <text evidence="2">The sequence shown here is derived from an EMBL/GenBank/DDBJ whole genome shotgun (WGS) entry which is preliminary data.</text>
</comment>
<protein>
    <recommendedName>
        <fullName evidence="4">Cytochrome c oxidase subunit IIa family protein</fullName>
    </recommendedName>
</protein>
<keyword evidence="3" id="KW-1185">Reference proteome</keyword>
<organism evidence="2 3">
    <name type="scientific">Paranoxybacillus vitaminiphilus</name>
    <dbReference type="NCBI Taxonomy" id="581036"/>
    <lineage>
        <taxon>Bacteria</taxon>
        <taxon>Bacillati</taxon>
        <taxon>Bacillota</taxon>
        <taxon>Bacilli</taxon>
        <taxon>Bacillales</taxon>
        <taxon>Anoxybacillaceae</taxon>
        <taxon>Paranoxybacillus</taxon>
    </lineage>
</organism>
<accession>A0A327YBM7</accession>
<evidence type="ECO:0000313" key="3">
    <source>
        <dbReference type="Proteomes" id="UP000248555"/>
    </source>
</evidence>
<keyword evidence="1" id="KW-0812">Transmembrane</keyword>
<feature type="transmembrane region" description="Helical" evidence="1">
    <location>
        <begin position="21"/>
        <end position="44"/>
    </location>
</feature>
<dbReference type="AlphaFoldDB" id="A0A327YBM7"/>
<evidence type="ECO:0000256" key="1">
    <source>
        <dbReference type="SAM" id="Phobius"/>
    </source>
</evidence>
<dbReference type="Proteomes" id="UP000248555">
    <property type="component" value="Unassembled WGS sequence"/>
</dbReference>
<sequence>MPQLTDKKTKVKTEEHSSLKGTLASVFLLGFFLIFTWVGVYFLFLDRL</sequence>
<keyword evidence="1" id="KW-0472">Membrane</keyword>
<evidence type="ECO:0000313" key="2">
    <source>
        <dbReference type="EMBL" id="RAK18480.1"/>
    </source>
</evidence>
<gene>
    <name evidence="2" type="ORF">B0I26_110112</name>
</gene>
<dbReference type="EMBL" id="QLMH01000010">
    <property type="protein sequence ID" value="RAK18480.1"/>
    <property type="molecule type" value="Genomic_DNA"/>
</dbReference>
<keyword evidence="1" id="KW-1133">Transmembrane helix</keyword>
<reference evidence="2 3" key="1">
    <citation type="submission" date="2018-06" db="EMBL/GenBank/DDBJ databases">
        <title>Genomic Encyclopedia of Type Strains, Phase III (KMG-III): the genomes of soil and plant-associated and newly described type strains.</title>
        <authorList>
            <person name="Whitman W."/>
        </authorList>
    </citation>
    <scope>NUCLEOTIDE SEQUENCE [LARGE SCALE GENOMIC DNA]</scope>
    <source>
        <strain evidence="2 3">CGMCC 1.8979</strain>
    </source>
</reference>